<keyword evidence="2" id="KW-1185">Reference proteome</keyword>
<proteinExistence type="predicted"/>
<reference evidence="1" key="1">
    <citation type="submission" date="2021-07" db="EMBL/GenBank/DDBJ databases">
        <authorList>
            <person name="Durling M."/>
        </authorList>
    </citation>
    <scope>NUCLEOTIDE SEQUENCE</scope>
</reference>
<organism evidence="1 2">
    <name type="scientific">Hymenoscyphus albidus</name>
    <dbReference type="NCBI Taxonomy" id="595503"/>
    <lineage>
        <taxon>Eukaryota</taxon>
        <taxon>Fungi</taxon>
        <taxon>Dikarya</taxon>
        <taxon>Ascomycota</taxon>
        <taxon>Pezizomycotina</taxon>
        <taxon>Leotiomycetes</taxon>
        <taxon>Helotiales</taxon>
        <taxon>Helotiaceae</taxon>
        <taxon>Hymenoscyphus</taxon>
    </lineage>
</organism>
<gene>
    <name evidence="1" type="ORF">HYALB_00013026</name>
</gene>
<comment type="caution">
    <text evidence="1">The sequence shown here is derived from an EMBL/GenBank/DDBJ whole genome shotgun (WGS) entry which is preliminary data.</text>
</comment>
<accession>A0A9N9LPK1</accession>
<evidence type="ECO:0008006" key="3">
    <source>
        <dbReference type="Google" id="ProtNLM"/>
    </source>
</evidence>
<sequence>MSSTSSESRSAATDSCGSYEEFELQCLGVIPSLPAELQDRIVKTCDTSSLVILVQLNKSWNHRVTPLLWENLDFVNGWDQPDDEPPERVHRFFVTCYDLKEDQPERWATLAPLVRTLDLGRLHGINLIIAEFVNLESLSVYVKSWWGGRVEGAATLARGLTRLRSLKVGGQFPDNLLQGLFVHAESIEHLSILNLHTTPGQDNGPDGFALNSEIYARLTRLKSLHLCKLADLDGSMPQRERYTYLQQDDGDEEVIEYEFASGMPWEFPRNSEVAVLNAWAKMLQRCSETLEEVTLENRYLCCNDLNPSARIQPGGIDPLEYGAYSIQQSQEILFPVFSSQDWPKLKRLTWIGMGEQEEVRRATSYPDERVEIEVHLAAIQQMYGDVTPIQVSTPMEFHTPESWVVTSTSHN</sequence>
<evidence type="ECO:0000313" key="1">
    <source>
        <dbReference type="EMBL" id="CAG8978143.1"/>
    </source>
</evidence>
<name>A0A9N9LPK1_9HELO</name>
<protein>
    <recommendedName>
        <fullName evidence="3">F-box domain-containing protein</fullName>
    </recommendedName>
</protein>
<dbReference type="Gene3D" id="3.80.10.10">
    <property type="entry name" value="Ribonuclease Inhibitor"/>
    <property type="match status" value="1"/>
</dbReference>
<dbReference type="EMBL" id="CAJVRM010000241">
    <property type="protein sequence ID" value="CAG8978143.1"/>
    <property type="molecule type" value="Genomic_DNA"/>
</dbReference>
<dbReference type="Proteomes" id="UP000701801">
    <property type="component" value="Unassembled WGS sequence"/>
</dbReference>
<dbReference type="AlphaFoldDB" id="A0A9N9LPK1"/>
<dbReference type="OrthoDB" id="3494000at2759"/>
<dbReference type="InterPro" id="IPR032675">
    <property type="entry name" value="LRR_dom_sf"/>
</dbReference>
<dbReference type="InterPro" id="IPR036047">
    <property type="entry name" value="F-box-like_dom_sf"/>
</dbReference>
<evidence type="ECO:0000313" key="2">
    <source>
        <dbReference type="Proteomes" id="UP000701801"/>
    </source>
</evidence>
<dbReference type="SUPFAM" id="SSF81383">
    <property type="entry name" value="F-box domain"/>
    <property type="match status" value="1"/>
</dbReference>